<dbReference type="PANTHER" id="PTHR43656:SF2">
    <property type="entry name" value="BINDING OXIDOREDUCTASE, PUTATIVE (AFU_ORTHOLOGUE AFUA_2G08260)-RELATED"/>
    <property type="match status" value="1"/>
</dbReference>
<comment type="caution">
    <text evidence="4">The sequence shown here is derived from an EMBL/GenBank/DDBJ whole genome shotgun (WGS) entry which is preliminary data.</text>
</comment>
<dbReference type="InterPro" id="IPR013785">
    <property type="entry name" value="Aldolase_TIM"/>
</dbReference>
<keyword evidence="1" id="KW-0285">Flavoprotein</keyword>
<evidence type="ECO:0000256" key="1">
    <source>
        <dbReference type="ARBA" id="ARBA00022630"/>
    </source>
</evidence>
<sequence length="441" mass="49571">MNLEPFHYKTLSVVKEKREELNAYFPLSDKIDSIFQPISLYGKMLPNRLGIAPMEGNDSKEDGGPSEHTIQRYINYAKGGASIIWYEAVTVVPEGRSSKHQLMLTEETMPAFKMMNERVKKAGRINGFEPVIILQANHSGRYSNPNGYPEPLIAYHNDIYEKNNALDDSRIVSDDYLSELPDKFGEAARLAKTAGFDAIDVKSCHGYLYAEIMSAYRRAGRYGGSFENRSRLLIDSIKAANKYKDQDFHVTCRLGIYDGFPYPNGWCSDEDNNIVLDEAIQLTKILKEDLGLELLNIVMGNPYVNSHVSRPFDHGKYKAPEPPLVGISRIYKGTQTIKQAFPDLMVMASAPSYLRQFSPNLAAGALEQGYADFINFGRESFTNPNFPNELKLTGGLKLNHVCITCGKCGDLIRAGYPVGCVVRGPKEFKEYYKEFIENKSV</sequence>
<feature type="domain" description="NADH:flavin oxidoreductase/NADH oxidase N-terminal" evidence="3">
    <location>
        <begin position="34"/>
        <end position="261"/>
    </location>
</feature>
<dbReference type="RefSeq" id="WP_125713454.1">
    <property type="nucleotide sequence ID" value="NZ_JBHTOP010000006.1"/>
</dbReference>
<dbReference type="InterPro" id="IPR051799">
    <property type="entry name" value="NADH_flavin_oxidoreductase"/>
</dbReference>
<organism evidence="4 5">
    <name type="scientific">Agrilactobacillus yilanensis</name>
    <dbReference type="NCBI Taxonomy" id="2485997"/>
    <lineage>
        <taxon>Bacteria</taxon>
        <taxon>Bacillati</taxon>
        <taxon>Bacillota</taxon>
        <taxon>Bacilli</taxon>
        <taxon>Lactobacillales</taxon>
        <taxon>Lactobacillaceae</taxon>
        <taxon>Agrilactobacillus</taxon>
    </lineage>
</organism>
<reference evidence="5" key="1">
    <citation type="journal article" date="2019" name="Int. J. Syst. Evol. Microbiol.">
        <title>The Global Catalogue of Microorganisms (GCM) 10K type strain sequencing project: providing services to taxonomists for standard genome sequencing and annotation.</title>
        <authorList>
            <consortium name="The Broad Institute Genomics Platform"/>
            <consortium name="The Broad Institute Genome Sequencing Center for Infectious Disease"/>
            <person name="Wu L."/>
            <person name="Ma J."/>
        </authorList>
    </citation>
    <scope>NUCLEOTIDE SEQUENCE [LARGE SCALE GENOMIC DNA]</scope>
    <source>
        <strain evidence="5">CCM 8896</strain>
    </source>
</reference>
<dbReference type="PANTHER" id="PTHR43656">
    <property type="entry name" value="BINDING OXIDOREDUCTASE, PUTATIVE (AFU_ORTHOLOGUE AFUA_2G08260)-RELATED"/>
    <property type="match status" value="1"/>
</dbReference>
<dbReference type="SUPFAM" id="SSF51395">
    <property type="entry name" value="FMN-linked oxidoreductases"/>
    <property type="match status" value="1"/>
</dbReference>
<proteinExistence type="predicted"/>
<evidence type="ECO:0000256" key="2">
    <source>
        <dbReference type="ARBA" id="ARBA00023002"/>
    </source>
</evidence>
<keyword evidence="2" id="KW-0560">Oxidoreductase</keyword>
<dbReference type="Pfam" id="PF00724">
    <property type="entry name" value="Oxidored_FMN"/>
    <property type="match status" value="1"/>
</dbReference>
<name>A0ABW4J4M0_9LACO</name>
<protein>
    <recommendedName>
        <fullName evidence="3">NADH:flavin oxidoreductase/NADH oxidase N-terminal domain-containing protein</fullName>
    </recommendedName>
</protein>
<evidence type="ECO:0000259" key="3">
    <source>
        <dbReference type="Pfam" id="PF00724"/>
    </source>
</evidence>
<gene>
    <name evidence="4" type="ORF">ACFQ5M_04305</name>
</gene>
<dbReference type="Gene3D" id="3.20.20.70">
    <property type="entry name" value="Aldolase class I"/>
    <property type="match status" value="1"/>
</dbReference>
<dbReference type="EMBL" id="JBHTOP010000006">
    <property type="protein sequence ID" value="MFD1671311.1"/>
    <property type="molecule type" value="Genomic_DNA"/>
</dbReference>
<evidence type="ECO:0000313" key="4">
    <source>
        <dbReference type="EMBL" id="MFD1671311.1"/>
    </source>
</evidence>
<dbReference type="InterPro" id="IPR001155">
    <property type="entry name" value="OxRdtase_FMN_N"/>
</dbReference>
<keyword evidence="5" id="KW-1185">Reference proteome</keyword>
<dbReference type="Proteomes" id="UP001597267">
    <property type="component" value="Unassembled WGS sequence"/>
</dbReference>
<evidence type="ECO:0000313" key="5">
    <source>
        <dbReference type="Proteomes" id="UP001597267"/>
    </source>
</evidence>
<accession>A0ABW4J4M0</accession>